<dbReference type="Proteomes" id="UP001642464">
    <property type="component" value="Unassembled WGS sequence"/>
</dbReference>
<evidence type="ECO:0000256" key="3">
    <source>
        <dbReference type="ARBA" id="ARBA00022833"/>
    </source>
</evidence>
<feature type="domain" description="RING-type" evidence="6">
    <location>
        <begin position="266"/>
        <end position="306"/>
    </location>
</feature>
<comment type="caution">
    <text evidence="7">The sequence shown here is derived from an EMBL/GenBank/DDBJ whole genome shotgun (WGS) entry which is preliminary data.</text>
</comment>
<keyword evidence="8" id="KW-1185">Reference proteome</keyword>
<dbReference type="InterPro" id="IPR033489">
    <property type="entry name" value="RBBP6"/>
</dbReference>
<dbReference type="PANTHER" id="PTHR15439">
    <property type="entry name" value="RETINOBLASTOMA-BINDING PROTEIN 6"/>
    <property type="match status" value="1"/>
</dbReference>
<dbReference type="InterPro" id="IPR001841">
    <property type="entry name" value="Znf_RING"/>
</dbReference>
<feature type="region of interest" description="Disordered" evidence="5">
    <location>
        <begin position="128"/>
        <end position="156"/>
    </location>
</feature>
<evidence type="ECO:0000256" key="4">
    <source>
        <dbReference type="PROSITE-ProRule" id="PRU00175"/>
    </source>
</evidence>
<dbReference type="PANTHER" id="PTHR15439:SF0">
    <property type="entry name" value="CELL DIVISION CYCLE AND APOPTOSIS REGULATOR PROTEIN 1-RELATED"/>
    <property type="match status" value="1"/>
</dbReference>
<evidence type="ECO:0000256" key="2">
    <source>
        <dbReference type="ARBA" id="ARBA00022771"/>
    </source>
</evidence>
<dbReference type="EMBL" id="CAXAMM010020447">
    <property type="protein sequence ID" value="CAK9047950.1"/>
    <property type="molecule type" value="Genomic_DNA"/>
</dbReference>
<evidence type="ECO:0000313" key="7">
    <source>
        <dbReference type="EMBL" id="CAK9047950.1"/>
    </source>
</evidence>
<evidence type="ECO:0000259" key="6">
    <source>
        <dbReference type="PROSITE" id="PS50089"/>
    </source>
</evidence>
<organism evidence="7 8">
    <name type="scientific">Durusdinium trenchii</name>
    <dbReference type="NCBI Taxonomy" id="1381693"/>
    <lineage>
        <taxon>Eukaryota</taxon>
        <taxon>Sar</taxon>
        <taxon>Alveolata</taxon>
        <taxon>Dinophyceae</taxon>
        <taxon>Suessiales</taxon>
        <taxon>Symbiodiniaceae</taxon>
        <taxon>Durusdinium</taxon>
    </lineage>
</organism>
<dbReference type="Gene3D" id="4.10.60.10">
    <property type="entry name" value="Zinc finger, CCHC-type"/>
    <property type="match status" value="1"/>
</dbReference>
<keyword evidence="1" id="KW-0479">Metal-binding</keyword>
<dbReference type="InterPro" id="IPR013083">
    <property type="entry name" value="Znf_RING/FYVE/PHD"/>
</dbReference>
<dbReference type="Gene3D" id="3.30.40.10">
    <property type="entry name" value="Zinc/RING finger domain, C3HC4 (zinc finger)"/>
    <property type="match status" value="1"/>
</dbReference>
<dbReference type="InterPro" id="IPR025829">
    <property type="entry name" value="Zn_knuckle_CX2CX3GHX4C"/>
</dbReference>
<evidence type="ECO:0000256" key="1">
    <source>
        <dbReference type="ARBA" id="ARBA00022723"/>
    </source>
</evidence>
<name>A0ABP0M8W8_9DINO</name>
<accession>A0ABP0M8W8</accession>
<dbReference type="CDD" id="cd16620">
    <property type="entry name" value="vRING-HC-C4C4_RBBP6"/>
    <property type="match status" value="1"/>
</dbReference>
<protein>
    <recommendedName>
        <fullName evidence="6">RING-type domain-containing protein</fullName>
    </recommendedName>
</protein>
<dbReference type="Pfam" id="PF13696">
    <property type="entry name" value="zf-CCHC_2"/>
    <property type="match status" value="1"/>
</dbReference>
<proteinExistence type="predicted"/>
<keyword evidence="3" id="KW-0862">Zinc</keyword>
<gene>
    <name evidence="7" type="ORF">SCF082_LOCUS26789</name>
</gene>
<sequence length="457" mass="50135">MPVQFKFRGEKAFRSLLNVTTPCTLQRVRTAIYEQARISDATTDLHLDNNATGTTLDPKALLIEDSLVQVLVRRTPKAEGQLAGSLSLDAVGDDDDLAMDQVVQQHDVSGLGLSSSTAPTHRFNRSYNAAASSEKRQFGYDGGSDEEVAQEPQEPPPETYLCHRCGLVGSHWVWECPTNDDPEHVRRVRPAKGIPRQFLKKVSIEEAQEKSAGGVTLMVPGRSGHYIYDHEASVEEKKRILGDTVQEKVTTAFTQGARRVEDLLKCPLCHQLFRQAVLAPCCGSTYCSDCAIDRLAHSIESSCPGCGKEVLVHQLIANEDIRKQVDQVTRASKAAALAAQKEPQQPQSLSFTAALKDRVNRPRKHAEERVSDSAPPLALTDGSVAATGIPAHWQPLAFGPLLTNNLHQLCQCLGQATTFEEVFCEAETCIVVRRLNLECQPGAIFTLAANHAWRRLG</sequence>
<dbReference type="SUPFAM" id="SSF57850">
    <property type="entry name" value="RING/U-box"/>
    <property type="match status" value="1"/>
</dbReference>
<dbReference type="PROSITE" id="PS50089">
    <property type="entry name" value="ZF_RING_2"/>
    <property type="match status" value="1"/>
</dbReference>
<reference evidence="7 8" key="1">
    <citation type="submission" date="2024-02" db="EMBL/GenBank/DDBJ databases">
        <authorList>
            <person name="Chen Y."/>
            <person name="Shah S."/>
            <person name="Dougan E. K."/>
            <person name="Thang M."/>
            <person name="Chan C."/>
        </authorList>
    </citation>
    <scope>NUCLEOTIDE SEQUENCE [LARGE SCALE GENOMIC DNA]</scope>
</reference>
<keyword evidence="2 4" id="KW-0863">Zinc-finger</keyword>
<evidence type="ECO:0000256" key="5">
    <source>
        <dbReference type="SAM" id="MobiDB-lite"/>
    </source>
</evidence>
<evidence type="ECO:0000313" key="8">
    <source>
        <dbReference type="Proteomes" id="UP001642464"/>
    </source>
</evidence>